<evidence type="ECO:0000313" key="1">
    <source>
        <dbReference type="EMBL" id="WMM95720.1"/>
    </source>
</evidence>
<keyword evidence="2" id="KW-1185">Reference proteome</keyword>
<protein>
    <submittedName>
        <fullName evidence="1">MarR family transcriptional regulator</fullName>
    </submittedName>
</protein>
<dbReference type="Gene3D" id="1.10.10.10">
    <property type="entry name" value="Winged helix-like DNA-binding domain superfamily/Winged helix DNA-binding domain"/>
    <property type="match status" value="1"/>
</dbReference>
<proteinExistence type="predicted"/>
<dbReference type="InterPro" id="IPR036388">
    <property type="entry name" value="WH-like_DNA-bd_sf"/>
</dbReference>
<name>A0AAX3ZY70_9CAUD</name>
<organism evidence="1 2">
    <name type="scientific">Roseobacter phage CRP-403</name>
    <dbReference type="NCBI Taxonomy" id="3072849"/>
    <lineage>
        <taxon>Viruses</taxon>
        <taxon>Duplodnaviria</taxon>
        <taxon>Heunggongvirae</taxon>
        <taxon>Uroviricota</taxon>
        <taxon>Caudoviricetes</taxon>
        <taxon>Autographivirales</taxon>
        <taxon>Autographivirales incertae sedis</taxon>
        <taxon>Shangxiadianvirus</taxon>
        <taxon>Shangxiadianvirus CRP403</taxon>
    </lineage>
</organism>
<dbReference type="Proteomes" id="UP001304225">
    <property type="component" value="Segment"/>
</dbReference>
<evidence type="ECO:0000313" key="2">
    <source>
        <dbReference type="Proteomes" id="UP001304225"/>
    </source>
</evidence>
<sequence length="113" mass="13266">MSRNNNNIRKLIAALEEFKKIDPTMSLPSMLTMLYYHDVENNSGNRSIVEERLNMSGATASRATLYWCEYKTPRERGQNMLEMVQDPMNRRANIVQYNRKGLEFMEKLSEVLE</sequence>
<gene>
    <name evidence="1" type="ORF">CRP403_gp6</name>
</gene>
<reference evidence="1 2" key="1">
    <citation type="submission" date="2023-08" db="EMBL/GenBank/DDBJ databases">
        <authorList>
            <person name="Du S."/>
            <person name="Wu Z."/>
            <person name="Wu Y."/>
            <person name="Yang M."/>
            <person name="Shao J."/>
            <person name="Liu H."/>
            <person name="Zhao Y."/>
            <person name="Zhang Z."/>
        </authorList>
    </citation>
    <scope>NUCLEOTIDE SEQUENCE [LARGE SCALE GENOMIC DNA]</scope>
</reference>
<accession>A0AAX3ZY70</accession>
<dbReference type="EMBL" id="OR420752">
    <property type="protein sequence ID" value="WMM95720.1"/>
    <property type="molecule type" value="Genomic_DNA"/>
</dbReference>